<dbReference type="AlphaFoldDB" id="A0A1V1NQV3"/>
<dbReference type="EMBL" id="ATBP01003387">
    <property type="protein sequence ID" value="ETR64959.1"/>
    <property type="molecule type" value="Genomic_DNA"/>
</dbReference>
<evidence type="ECO:0000313" key="2">
    <source>
        <dbReference type="Proteomes" id="UP000189670"/>
    </source>
</evidence>
<dbReference type="Proteomes" id="UP000189670">
    <property type="component" value="Unassembled WGS sequence"/>
</dbReference>
<gene>
    <name evidence="1" type="ORF">OMM_06158</name>
</gene>
<proteinExistence type="predicted"/>
<reference evidence="2" key="1">
    <citation type="submission" date="2012-11" db="EMBL/GenBank/DDBJ databases">
        <authorList>
            <person name="Lucero-Rivera Y.E."/>
            <person name="Tovar-Ramirez D."/>
        </authorList>
    </citation>
    <scope>NUCLEOTIDE SEQUENCE [LARGE SCALE GENOMIC DNA]</scope>
    <source>
        <strain evidence="2">Araruama</strain>
    </source>
</reference>
<organism evidence="1 2">
    <name type="scientific">Candidatus Magnetoglobus multicellularis str. Araruama</name>
    <dbReference type="NCBI Taxonomy" id="890399"/>
    <lineage>
        <taxon>Bacteria</taxon>
        <taxon>Pseudomonadati</taxon>
        <taxon>Thermodesulfobacteriota</taxon>
        <taxon>Desulfobacteria</taxon>
        <taxon>Desulfobacterales</taxon>
        <taxon>Desulfobacteraceae</taxon>
        <taxon>Candidatus Magnetoglobus</taxon>
    </lineage>
</organism>
<accession>A0A1V1NQV3</accession>
<name>A0A1V1NQV3_9BACT</name>
<comment type="caution">
    <text evidence="1">The sequence shown here is derived from an EMBL/GenBank/DDBJ whole genome shotgun (WGS) entry which is preliminary data.</text>
</comment>
<evidence type="ECO:0000313" key="1">
    <source>
        <dbReference type="EMBL" id="ETR64959.1"/>
    </source>
</evidence>
<protein>
    <submittedName>
        <fullName evidence="1">Uncharacterized protein</fullName>
    </submittedName>
</protein>
<sequence length="212" mass="21867">MQSDEWVYWEGEAEVTGNIDLLGGIELDGTNIGGANADNISVFVHTTSNIAATGQGSHIRMQGAKDVQVNGNTIAGGKITEQGIDWTGEDASVKILAGETAVIDTAIIATKDVEIESTEGDVIIAGGGAITASGQTSDDTGSLVHIKATGDIQIPGQIISGGSVKGGQFFWSDENSTIRIESEKQAFIGGEVTDISGETTEAGGKLYANQNH</sequence>